<dbReference type="SUPFAM" id="SSF55486">
    <property type="entry name" value="Metalloproteases ('zincins'), catalytic domain"/>
    <property type="match status" value="1"/>
</dbReference>
<accession>A0A6J6ETV4</accession>
<dbReference type="Pfam" id="PF10103">
    <property type="entry name" value="Zincin_2"/>
    <property type="match status" value="1"/>
</dbReference>
<dbReference type="InterPro" id="IPR018766">
    <property type="entry name" value="Zinicin_2"/>
</dbReference>
<dbReference type="NCBIfam" id="TIGR03624">
    <property type="entry name" value="putative hydrolase"/>
    <property type="match status" value="1"/>
</dbReference>
<organism evidence="2">
    <name type="scientific">freshwater metagenome</name>
    <dbReference type="NCBI Taxonomy" id="449393"/>
    <lineage>
        <taxon>unclassified sequences</taxon>
        <taxon>metagenomes</taxon>
        <taxon>ecological metagenomes</taxon>
    </lineage>
</organism>
<evidence type="ECO:0000313" key="2">
    <source>
        <dbReference type="EMBL" id="CAB4579931.1"/>
    </source>
</evidence>
<gene>
    <name evidence="2" type="ORF">UFOPK1740_00847</name>
</gene>
<dbReference type="AlphaFoldDB" id="A0A6J6ETV4"/>
<reference evidence="2" key="1">
    <citation type="submission" date="2020-05" db="EMBL/GenBank/DDBJ databases">
        <authorList>
            <person name="Chiriac C."/>
            <person name="Salcher M."/>
            <person name="Ghai R."/>
            <person name="Kavagutti S V."/>
        </authorList>
    </citation>
    <scope>NUCLEOTIDE SEQUENCE</scope>
</reference>
<name>A0A6J6ETV4_9ZZZZ</name>
<protein>
    <submittedName>
        <fullName evidence="2">Unannotated protein</fullName>
    </submittedName>
</protein>
<sequence length="305" mass="32910">MSNSLPNIPGMDPSQQEMLKPLLDALKPMSAAMFSMQISNGLAALSSEVLCLTDIGIPLGDTTTPALIPRNIKEFAKGLQVNESEVIAFIALRESAASRLFSSVSWLAPTLLGAIEEFSSQISVDSNKINEAMSQIDPTNPQSIQEALTGGLFEPQLNESQSAALIRTERLLALIEGWIYEVVNIAALGRLPGVSPLQEAMIRRRAVGGPAEKTFGALIGLELRPKLIREAATFWNKQTLTFGTNVRDSLWNHPDLLPSIEELQDPEFFSKIQAPLDISALDSAGIAPKEPDDQTDDGNSSSASK</sequence>
<proteinExistence type="predicted"/>
<evidence type="ECO:0000256" key="1">
    <source>
        <dbReference type="SAM" id="MobiDB-lite"/>
    </source>
</evidence>
<dbReference type="PANTHER" id="PTHR39420">
    <property type="match status" value="1"/>
</dbReference>
<feature type="region of interest" description="Disordered" evidence="1">
    <location>
        <begin position="283"/>
        <end position="305"/>
    </location>
</feature>
<dbReference type="EMBL" id="CAEZTU010000039">
    <property type="protein sequence ID" value="CAB4579931.1"/>
    <property type="molecule type" value="Genomic_DNA"/>
</dbReference>
<dbReference type="PANTHER" id="PTHR39420:SF2">
    <property type="entry name" value="HYDROLASE"/>
    <property type="match status" value="1"/>
</dbReference>